<dbReference type="AlphaFoldDB" id="A0A9W6VEN4"/>
<reference evidence="2" key="1">
    <citation type="submission" date="2023-03" db="EMBL/GenBank/DDBJ databases">
        <title>Amycolatopsis taiwanensis NBRC 103393.</title>
        <authorList>
            <person name="Ichikawa N."/>
            <person name="Sato H."/>
            <person name="Tonouchi N."/>
        </authorList>
    </citation>
    <scope>NUCLEOTIDE SEQUENCE</scope>
    <source>
        <strain evidence="2">NBRC 103393</strain>
    </source>
</reference>
<keyword evidence="3" id="KW-1185">Reference proteome</keyword>
<name>A0A9W6VEN4_9PSEU</name>
<comment type="caution">
    <text evidence="2">The sequence shown here is derived from an EMBL/GenBank/DDBJ whole genome shotgun (WGS) entry which is preliminary data.</text>
</comment>
<keyword evidence="1" id="KW-0472">Membrane</keyword>
<dbReference type="RefSeq" id="WP_245617009.1">
    <property type="nucleotide sequence ID" value="NZ_BSTI01000001.1"/>
</dbReference>
<keyword evidence="1" id="KW-0812">Transmembrane</keyword>
<evidence type="ECO:0000256" key="1">
    <source>
        <dbReference type="SAM" id="Phobius"/>
    </source>
</evidence>
<feature type="transmembrane region" description="Helical" evidence="1">
    <location>
        <begin position="55"/>
        <end position="77"/>
    </location>
</feature>
<protein>
    <submittedName>
        <fullName evidence="2">Uncharacterized protein</fullName>
    </submittedName>
</protein>
<dbReference type="EMBL" id="BSTI01000001">
    <property type="protein sequence ID" value="GLY63984.1"/>
    <property type="molecule type" value="Genomic_DNA"/>
</dbReference>
<evidence type="ECO:0000313" key="2">
    <source>
        <dbReference type="EMBL" id="GLY63984.1"/>
    </source>
</evidence>
<organism evidence="2 3">
    <name type="scientific">Amycolatopsis taiwanensis</name>
    <dbReference type="NCBI Taxonomy" id="342230"/>
    <lineage>
        <taxon>Bacteria</taxon>
        <taxon>Bacillati</taxon>
        <taxon>Actinomycetota</taxon>
        <taxon>Actinomycetes</taxon>
        <taxon>Pseudonocardiales</taxon>
        <taxon>Pseudonocardiaceae</taxon>
        <taxon>Amycolatopsis</taxon>
    </lineage>
</organism>
<keyword evidence="1" id="KW-1133">Transmembrane helix</keyword>
<gene>
    <name evidence="2" type="ORF">Atai01_06030</name>
</gene>
<feature type="transmembrane region" description="Helical" evidence="1">
    <location>
        <begin position="25"/>
        <end position="43"/>
    </location>
</feature>
<sequence length="396" mass="44774">MLGQRGQPDGQSPHPKSRRRVRQGVLALFALGTGALLAVAFWQPAPGWQATLHRLLELAFPVPLLTGVVLGGYEFFVRHWLTAELARLSGPRIQAAQLPQQVMRTFLDSIYGENEANRDVATGVLGGEGIVPLGGDLTISTRTEVNLELSAVDHKLYHLTTSVAYRFKEHVRADRFIVFATCNALLRDSIVAGCRLPLFELWFVPDGSLFQDSVDDMATSVRLGIEYLDHGGHRHRAPSHKLVLREVKSHRWAEYLSFFREDIGPLAKLNAHDHLADLRMFECDLNDIADDHHTVRAIEQLATRVTALQRIDDGGCYWQAPYPCYVDRITFDVAELGMGGTNEFEFYIDSFTFRSNTAMARWVKAKDLPDLDVRSWLLPGHGVLLRWRSPRDWDHR</sequence>
<dbReference type="Proteomes" id="UP001165136">
    <property type="component" value="Unassembled WGS sequence"/>
</dbReference>
<accession>A0A9W6VEN4</accession>
<evidence type="ECO:0000313" key="3">
    <source>
        <dbReference type="Proteomes" id="UP001165136"/>
    </source>
</evidence>
<proteinExistence type="predicted"/>